<evidence type="ECO:0000256" key="3">
    <source>
        <dbReference type="ARBA" id="ARBA00022723"/>
    </source>
</evidence>
<comment type="subcellular location">
    <subcellularLocation>
        <location evidence="6">Cell membrane</location>
        <topology evidence="6">Peripheral membrane protein</topology>
    </subcellularLocation>
</comment>
<keyword evidence="8" id="KW-1185">Reference proteome</keyword>
<dbReference type="EMBL" id="JAERQG010000001">
    <property type="protein sequence ID" value="MBL0764704.1"/>
    <property type="molecule type" value="Genomic_DNA"/>
</dbReference>
<organism evidence="7 8">
    <name type="scientific">Marivirga atlantica</name>
    <dbReference type="NCBI Taxonomy" id="1548457"/>
    <lineage>
        <taxon>Bacteria</taxon>
        <taxon>Pseudomonadati</taxon>
        <taxon>Bacteroidota</taxon>
        <taxon>Cytophagia</taxon>
        <taxon>Cytophagales</taxon>
        <taxon>Marivirgaceae</taxon>
        <taxon>Marivirga</taxon>
    </lineage>
</organism>
<feature type="binding site" evidence="6">
    <location>
        <position position="337"/>
    </location>
    <ligand>
        <name>Zn(2+)</name>
        <dbReference type="ChEBI" id="CHEBI:29105"/>
    </ligand>
</feature>
<dbReference type="Pfam" id="PF10070">
    <property type="entry name" value="DabA"/>
    <property type="match status" value="1"/>
</dbReference>
<dbReference type="PANTHER" id="PTHR38344:SF1">
    <property type="entry name" value="INORGANIC CARBON TRANSPORTER SUBUNIT DABA-RELATED"/>
    <property type="match status" value="1"/>
</dbReference>
<dbReference type="PANTHER" id="PTHR38344">
    <property type="entry name" value="UPF0753 PROTEIN AQ_863"/>
    <property type="match status" value="1"/>
</dbReference>
<comment type="cofactor">
    <cofactor evidence="6">
        <name>Zn(2+)</name>
        <dbReference type="ChEBI" id="CHEBI:29105"/>
    </cofactor>
</comment>
<keyword evidence="5 6" id="KW-0472">Membrane</keyword>
<keyword evidence="2 6" id="KW-1003">Cell membrane</keyword>
<dbReference type="HAMAP" id="MF_01871">
    <property type="entry name" value="DabA"/>
    <property type="match status" value="1"/>
</dbReference>
<comment type="subunit">
    <text evidence="6">Forms a complex with DabB.</text>
</comment>
<comment type="function">
    <text evidence="6">Part of an energy-coupled inorganic carbon pump.</text>
</comment>
<dbReference type="InterPro" id="IPR018752">
    <property type="entry name" value="DabA"/>
</dbReference>
<reference evidence="7" key="1">
    <citation type="submission" date="2021-01" db="EMBL/GenBank/DDBJ databases">
        <title>Marivirga sp. nov., isolated from intertidal surface sediments.</title>
        <authorList>
            <person name="Zhang M."/>
        </authorList>
    </citation>
    <scope>NUCLEOTIDE SEQUENCE</scope>
    <source>
        <strain evidence="7">SM1354</strain>
    </source>
</reference>
<keyword evidence="3 6" id="KW-0479">Metal-binding</keyword>
<evidence type="ECO:0000313" key="8">
    <source>
        <dbReference type="Proteomes" id="UP000642920"/>
    </source>
</evidence>
<sequence length="820" mass="92097">MDNKTSINKKHLFEIVNDAAKKVAPLWPLENFVAVNPFMGMSDKSFNRVAHELSITADIQMTLPTAFYLQKIDEGTIKETDLAAILDRKQHHNYSDVDDFIHALKNYKYEDARSFQLVVDLASELTGKDWDRYVKHRITTWATSYFDKGQASWQASFTGEKLFHAWKKEAEIDRTSDISGIRGFRRLLKAMPDDHLLAIEYACETLGINQKVLPIYLQSLLLRNGGWAAFIAKIDWDAKLKGEESNVLTQFVAILLTMELGLFSCIKNHELMNRWDSNMRNLSDIEFDNMTNGQLVNNLILQEAFDHAKQRELIEKLNMASPTKENKVKVKAQAIFCIDVRSEVFRRNLEHVDNAIETLGFAGFFGFPVKHVPIGQKEGDDHCPALITTSHTIEEYIPDSDLNKRAFNSSKLFTQFQQLVKTFKSGAITCFSFVSPLGLSFLPKLFTDSFGLTSPVKKPSSQFGDKIESKKAVNLSTISGAEITTGIPLEDRVKLAKNALKAMSLTSGFGEFVLIVGHAADMVNNPHASGYDCGACGGRSGAPNAKVAAKVLNDVKVREALNVDGINTPKETVFMACLHNTTTDEIKVYHEDELDADKLNAFQSVKESLAMAGHLTRAERLLRFQSEGDDVNKEIFKRTKDWSQVRPEWGLAGCSSFVVASRERTKAVNLDGKTFLHSYNWQQDENFAVLESIMTAPMVVTNWINLQYFASTVDNLHFGSGNKTLHNVSAGVGVLEGYSGDLRVGLPWQAVHDGEKYQHEPVRLKVVIEAPIEAMNKVLAKHDNVKQLCDNGWLQLLAMNEEGRVDQRYNGNLQWNPIEQ</sequence>
<dbReference type="Proteomes" id="UP000642920">
    <property type="component" value="Unassembled WGS sequence"/>
</dbReference>
<feature type="binding site" evidence="6">
    <location>
        <position position="339"/>
    </location>
    <ligand>
        <name>Zn(2+)</name>
        <dbReference type="ChEBI" id="CHEBI:29105"/>
    </ligand>
</feature>
<feature type="binding site" evidence="6">
    <location>
        <position position="533"/>
    </location>
    <ligand>
        <name>Zn(2+)</name>
        <dbReference type="ChEBI" id="CHEBI:29105"/>
    </ligand>
</feature>
<accession>A0A937DJA8</accession>
<comment type="similarity">
    <text evidence="6">Belongs to the inorganic carbon transporter (TC 9.A.2) DabA family.</text>
</comment>
<name>A0A937DJA8_9BACT</name>
<evidence type="ECO:0000256" key="2">
    <source>
        <dbReference type="ARBA" id="ARBA00022475"/>
    </source>
</evidence>
<evidence type="ECO:0000256" key="5">
    <source>
        <dbReference type="ARBA" id="ARBA00023136"/>
    </source>
</evidence>
<keyword evidence="4 6" id="KW-0862">Zinc</keyword>
<dbReference type="GO" id="GO:0008270">
    <property type="term" value="F:zinc ion binding"/>
    <property type="evidence" value="ECO:0007669"/>
    <property type="project" value="UniProtKB-UniRule"/>
</dbReference>
<feature type="binding site" evidence="6">
    <location>
        <position position="518"/>
    </location>
    <ligand>
        <name>Zn(2+)</name>
        <dbReference type="ChEBI" id="CHEBI:29105"/>
    </ligand>
</feature>
<evidence type="ECO:0000256" key="4">
    <source>
        <dbReference type="ARBA" id="ARBA00022833"/>
    </source>
</evidence>
<evidence type="ECO:0000313" key="7">
    <source>
        <dbReference type="EMBL" id="MBL0764704.1"/>
    </source>
</evidence>
<comment type="caution">
    <text evidence="7">The sequence shown here is derived from an EMBL/GenBank/DDBJ whole genome shotgun (WGS) entry which is preliminary data.</text>
</comment>
<evidence type="ECO:0000256" key="1">
    <source>
        <dbReference type="ARBA" id="ARBA00022448"/>
    </source>
</evidence>
<protein>
    <recommendedName>
        <fullName evidence="6">Probable inorganic carbon transporter subunit DabA</fullName>
    </recommendedName>
</protein>
<evidence type="ECO:0000256" key="6">
    <source>
        <dbReference type="HAMAP-Rule" id="MF_01871"/>
    </source>
</evidence>
<proteinExistence type="inferred from homology"/>
<gene>
    <name evidence="6" type="primary">dabA</name>
    <name evidence="7" type="ORF">JKP34_05545</name>
</gene>
<dbReference type="GO" id="GO:0005886">
    <property type="term" value="C:plasma membrane"/>
    <property type="evidence" value="ECO:0007669"/>
    <property type="project" value="UniProtKB-SubCell"/>
</dbReference>
<keyword evidence="1 6" id="KW-0813">Transport</keyword>
<dbReference type="AlphaFoldDB" id="A0A937DJA8"/>